<proteinExistence type="predicted"/>
<keyword evidence="2" id="KW-1185">Reference proteome</keyword>
<dbReference type="AlphaFoldDB" id="A0A521AJG5"/>
<gene>
    <name evidence="1" type="ORF">SAMN06265173_101197</name>
</gene>
<dbReference type="Proteomes" id="UP000316030">
    <property type="component" value="Unassembled WGS sequence"/>
</dbReference>
<protein>
    <submittedName>
        <fullName evidence="1">Uncharacterized protein</fullName>
    </submittedName>
</protein>
<evidence type="ECO:0000313" key="1">
    <source>
        <dbReference type="EMBL" id="SMO34911.1"/>
    </source>
</evidence>
<organism evidence="1 2">
    <name type="scientific">Thalassovita litoralis</name>
    <dbReference type="NCBI Taxonomy" id="1010611"/>
    <lineage>
        <taxon>Bacteria</taxon>
        <taxon>Pseudomonadati</taxon>
        <taxon>Pseudomonadota</taxon>
        <taxon>Alphaproteobacteria</taxon>
        <taxon>Rhodobacterales</taxon>
        <taxon>Roseobacteraceae</taxon>
        <taxon>Thalassovita</taxon>
    </lineage>
</organism>
<dbReference type="RefSeq" id="WP_142491512.1">
    <property type="nucleotide sequence ID" value="NZ_FXTO01000001.1"/>
</dbReference>
<dbReference type="OrthoDB" id="9795587at2"/>
<dbReference type="EMBL" id="FXTO01000001">
    <property type="protein sequence ID" value="SMO34911.1"/>
    <property type="molecule type" value="Genomic_DNA"/>
</dbReference>
<sequence length="281" mass="31979">MSAGSTSRRWIEFDKDGVAILGECLRRWANNSESYHHLGEIKYLTGRLNPDVAPISYPLDELRGLDFWFRWDHYLNFKTLIGFVKPGLPIEWDQETPIVLRAASDPLPGLLLKIFHSECSRLLGPEPQLVSDPKNHDEEMFFLTVCEFCTPPQRGAPPRQRWQDGRTEAACEVARLRHDASACDKEFVLEAAIRGVLMKYEIVSADKFNSLSQYQKRRSIVANSQEAAQAAVRGRVPEIPASDVPEWLARDLIQERDAIQEYDGDLSRADAQREAVKGLDR</sequence>
<name>A0A521AJG5_9RHOB</name>
<accession>A0A521AJG5</accession>
<reference evidence="1 2" key="1">
    <citation type="submission" date="2017-05" db="EMBL/GenBank/DDBJ databases">
        <authorList>
            <person name="Varghese N."/>
            <person name="Submissions S."/>
        </authorList>
    </citation>
    <scope>NUCLEOTIDE SEQUENCE [LARGE SCALE GENOMIC DNA]</scope>
    <source>
        <strain evidence="1 2">DSM 29506</strain>
    </source>
</reference>
<evidence type="ECO:0000313" key="2">
    <source>
        <dbReference type="Proteomes" id="UP000316030"/>
    </source>
</evidence>